<keyword evidence="3" id="KW-1185">Reference proteome</keyword>
<keyword evidence="1" id="KW-1133">Transmembrane helix</keyword>
<reference evidence="3" key="1">
    <citation type="submission" date="2016-05" db="EMBL/GenBank/DDBJ databases">
        <title>Comparative genomics of biotechnologically important yeasts.</title>
        <authorList>
            <consortium name="DOE Joint Genome Institute"/>
            <person name="Riley R."/>
            <person name="Haridas S."/>
            <person name="Wolfe K.H."/>
            <person name="Lopes M.R."/>
            <person name="Hittinger C.T."/>
            <person name="Goker M."/>
            <person name="Salamov A."/>
            <person name="Wisecaver J."/>
            <person name="Long T.M."/>
            <person name="Aerts A.L."/>
            <person name="Barry K."/>
            <person name="Choi C."/>
            <person name="Clum A."/>
            <person name="Coughlan A.Y."/>
            <person name="Deshpande S."/>
            <person name="Douglass A.P."/>
            <person name="Hanson S.J."/>
            <person name="Klenk H.-P."/>
            <person name="Labutti K."/>
            <person name="Lapidus A."/>
            <person name="Lindquist E."/>
            <person name="Lipzen A."/>
            <person name="Meier-Kolthoff J.P."/>
            <person name="Ohm R.A."/>
            <person name="Otillar R.P."/>
            <person name="Pangilinan J."/>
            <person name="Peng Y."/>
            <person name="Rokas A."/>
            <person name="Rosa C.A."/>
            <person name="Scheuner C."/>
            <person name="Sibirny A.A."/>
            <person name="Slot J.C."/>
            <person name="Stielow J.B."/>
            <person name="Sun H."/>
            <person name="Kurtzman C.P."/>
            <person name="Blackwell M."/>
            <person name="Grigoriev I.V."/>
            <person name="Jeffries T.W."/>
        </authorList>
    </citation>
    <scope>NUCLEOTIDE SEQUENCE [LARGE SCALE GENOMIC DNA]</scope>
    <source>
        <strain evidence="3">NRRL Y-12698</strain>
    </source>
</reference>
<accession>A0A1E3QNF0</accession>
<dbReference type="Proteomes" id="UP000094336">
    <property type="component" value="Unassembled WGS sequence"/>
</dbReference>
<dbReference type="RefSeq" id="XP_018984541.1">
    <property type="nucleotide sequence ID" value="XM_019129247.1"/>
</dbReference>
<dbReference type="EMBL" id="KV454433">
    <property type="protein sequence ID" value="ODQ79213.1"/>
    <property type="molecule type" value="Genomic_DNA"/>
</dbReference>
<feature type="transmembrane region" description="Helical" evidence="1">
    <location>
        <begin position="218"/>
        <end position="240"/>
    </location>
</feature>
<sequence length="254" mass="29263">MANAYTYDEEATAAQIATGYANLIINSTLSDYVGPKYDPQPYLLSLEELFELEVIADSVYYIINGKYQRWLVLPEGPILRYNLKFLEWEAPRLTHGNFRPFTETTEVIETYPVNADRDKLLVAYLEGGRMSQEEMEYLVSLLKRTRFIGSSMTLTRIVLTLEKFRSNVYRPEGGPVPPLLYSREDMRYHDGMGCQMRMTKGISRKTSPLRSVRHFLRYQGWVIILCVACMGAASGGTYYYTSRRMNQNFGSINI</sequence>
<evidence type="ECO:0000313" key="3">
    <source>
        <dbReference type="Proteomes" id="UP000094336"/>
    </source>
</evidence>
<organism evidence="2 3">
    <name type="scientific">Babjeviella inositovora NRRL Y-12698</name>
    <dbReference type="NCBI Taxonomy" id="984486"/>
    <lineage>
        <taxon>Eukaryota</taxon>
        <taxon>Fungi</taxon>
        <taxon>Dikarya</taxon>
        <taxon>Ascomycota</taxon>
        <taxon>Saccharomycotina</taxon>
        <taxon>Pichiomycetes</taxon>
        <taxon>Serinales incertae sedis</taxon>
        <taxon>Babjeviella</taxon>
    </lineage>
</organism>
<protein>
    <submittedName>
        <fullName evidence="2">Uncharacterized protein</fullName>
    </submittedName>
</protein>
<gene>
    <name evidence="2" type="ORF">BABINDRAFT_162253</name>
</gene>
<keyword evidence="1" id="KW-0812">Transmembrane</keyword>
<dbReference type="GeneID" id="30147100"/>
<evidence type="ECO:0000313" key="2">
    <source>
        <dbReference type="EMBL" id="ODQ79213.1"/>
    </source>
</evidence>
<keyword evidence="1" id="KW-0472">Membrane</keyword>
<name>A0A1E3QNF0_9ASCO</name>
<feature type="non-terminal residue" evidence="2">
    <location>
        <position position="1"/>
    </location>
</feature>
<evidence type="ECO:0000256" key="1">
    <source>
        <dbReference type="SAM" id="Phobius"/>
    </source>
</evidence>
<dbReference type="AlphaFoldDB" id="A0A1E3QNF0"/>
<proteinExistence type="predicted"/>